<feature type="non-terminal residue" evidence="1">
    <location>
        <position position="1"/>
    </location>
</feature>
<gene>
    <name evidence="1" type="ORF">LCGC14_2034630</name>
</gene>
<name>A0A0F9FG81_9ZZZZ</name>
<accession>A0A0F9FG81</accession>
<reference evidence="1" key="1">
    <citation type="journal article" date="2015" name="Nature">
        <title>Complex archaea that bridge the gap between prokaryotes and eukaryotes.</title>
        <authorList>
            <person name="Spang A."/>
            <person name="Saw J.H."/>
            <person name="Jorgensen S.L."/>
            <person name="Zaremba-Niedzwiedzka K."/>
            <person name="Martijn J."/>
            <person name="Lind A.E."/>
            <person name="van Eijk R."/>
            <person name="Schleper C."/>
            <person name="Guy L."/>
            <person name="Ettema T.J."/>
        </authorList>
    </citation>
    <scope>NUCLEOTIDE SEQUENCE</scope>
</reference>
<dbReference type="AlphaFoldDB" id="A0A0F9FG81"/>
<evidence type="ECO:0000313" key="1">
    <source>
        <dbReference type="EMBL" id="KKL77461.1"/>
    </source>
</evidence>
<protein>
    <submittedName>
        <fullName evidence="1">Uncharacterized protein</fullName>
    </submittedName>
</protein>
<comment type="caution">
    <text evidence="1">The sequence shown here is derived from an EMBL/GenBank/DDBJ whole genome shotgun (WGS) entry which is preliminary data.</text>
</comment>
<dbReference type="EMBL" id="LAZR01023742">
    <property type="protein sequence ID" value="KKL77461.1"/>
    <property type="molecule type" value="Genomic_DNA"/>
</dbReference>
<sequence>GLISLDEDYSILMAKDSVPDPIHGLINPDLKLRLPARPEFRPHPQFLEYHRENVFKG</sequence>
<organism evidence="1">
    <name type="scientific">marine sediment metagenome</name>
    <dbReference type="NCBI Taxonomy" id="412755"/>
    <lineage>
        <taxon>unclassified sequences</taxon>
        <taxon>metagenomes</taxon>
        <taxon>ecological metagenomes</taxon>
    </lineage>
</organism>
<proteinExistence type="predicted"/>